<protein>
    <submittedName>
        <fullName evidence="3">Tyrosine-protein phosphatase non-receptor type 6</fullName>
    </submittedName>
</protein>
<proteinExistence type="predicted"/>
<dbReference type="Proteomes" id="UP000078544">
    <property type="component" value="Unassembled WGS sequence"/>
</dbReference>
<feature type="region of interest" description="Disordered" evidence="1">
    <location>
        <begin position="521"/>
        <end position="542"/>
    </location>
</feature>
<feature type="compositionally biased region" description="Basic and acidic residues" evidence="1">
    <location>
        <begin position="828"/>
        <end position="839"/>
    </location>
</feature>
<evidence type="ECO:0000313" key="3">
    <source>
        <dbReference type="EMBL" id="KZZ95284.1"/>
    </source>
</evidence>
<dbReference type="EMBL" id="AZGY01000009">
    <property type="protein sequence ID" value="KZZ95284.1"/>
    <property type="molecule type" value="Genomic_DNA"/>
</dbReference>
<dbReference type="OrthoDB" id="4760831at2759"/>
<dbReference type="STRING" id="1081109.A0A168BGM5"/>
<dbReference type="PROSITE" id="PS50206">
    <property type="entry name" value="RHODANESE_3"/>
    <property type="match status" value="1"/>
</dbReference>
<gene>
    <name evidence="3" type="ORF">AAL_04515</name>
</gene>
<feature type="compositionally biased region" description="Gly residues" evidence="1">
    <location>
        <begin position="1015"/>
        <end position="1026"/>
    </location>
</feature>
<reference evidence="3 4" key="1">
    <citation type="journal article" date="2016" name="Genome Biol. Evol.">
        <title>Divergent and convergent evolution of fungal pathogenicity.</title>
        <authorList>
            <person name="Shang Y."/>
            <person name="Xiao G."/>
            <person name="Zheng P."/>
            <person name="Cen K."/>
            <person name="Zhan S."/>
            <person name="Wang C."/>
        </authorList>
    </citation>
    <scope>NUCLEOTIDE SEQUENCE [LARGE SCALE GENOMIC DNA]</scope>
    <source>
        <strain evidence="3 4">RCEF 2490</strain>
    </source>
</reference>
<dbReference type="Pfam" id="PF00581">
    <property type="entry name" value="Rhodanese"/>
    <property type="match status" value="1"/>
</dbReference>
<dbReference type="Gene3D" id="3.40.250.10">
    <property type="entry name" value="Rhodanese-like domain"/>
    <property type="match status" value="1"/>
</dbReference>
<dbReference type="SUPFAM" id="SSF52821">
    <property type="entry name" value="Rhodanese/Cell cycle control phosphatase"/>
    <property type="match status" value="1"/>
</dbReference>
<feature type="region of interest" description="Disordered" evidence="1">
    <location>
        <begin position="956"/>
        <end position="1033"/>
    </location>
</feature>
<keyword evidence="4" id="KW-1185">Reference proteome</keyword>
<feature type="domain" description="Rhodanese" evidence="2">
    <location>
        <begin position="657"/>
        <end position="771"/>
    </location>
</feature>
<feature type="compositionally biased region" description="Basic and acidic residues" evidence="1">
    <location>
        <begin position="977"/>
        <end position="994"/>
    </location>
</feature>
<evidence type="ECO:0000259" key="2">
    <source>
        <dbReference type="PROSITE" id="PS50206"/>
    </source>
</evidence>
<feature type="region of interest" description="Disordered" evidence="1">
    <location>
        <begin position="810"/>
        <end position="839"/>
    </location>
</feature>
<keyword evidence="3" id="KW-0675">Receptor</keyword>
<evidence type="ECO:0000313" key="4">
    <source>
        <dbReference type="Proteomes" id="UP000078544"/>
    </source>
</evidence>
<evidence type="ECO:0000256" key="1">
    <source>
        <dbReference type="SAM" id="MobiDB-lite"/>
    </source>
</evidence>
<organism evidence="3 4">
    <name type="scientific">Moelleriella libera RCEF 2490</name>
    <dbReference type="NCBI Taxonomy" id="1081109"/>
    <lineage>
        <taxon>Eukaryota</taxon>
        <taxon>Fungi</taxon>
        <taxon>Dikarya</taxon>
        <taxon>Ascomycota</taxon>
        <taxon>Pezizomycotina</taxon>
        <taxon>Sordariomycetes</taxon>
        <taxon>Hypocreomycetidae</taxon>
        <taxon>Hypocreales</taxon>
        <taxon>Clavicipitaceae</taxon>
        <taxon>Moelleriella</taxon>
    </lineage>
</organism>
<sequence>MADQQPYFTLRSRRPVDWPGARQPGGPVTNGIHDGFARSATHDTSRTSFHVKHISAFAQRLEDSATRAFPNRGRSSQRYKTVQALLLYWESDDLFVLPELEDLEKCLREEYAFGTNMFAIPSENSHLLLMLRVGQFIKDFESQDTLFLIYYGGHARIDESRQSTWCATRDSLSPELQWSAIQTLVERSKSDALILLDCCAGAASATFPNGNSVTEIISASSWDAIAPNPGRFSFSQILIEVLQEWVHRTFSAAMLHAEVLARLKHPRLERRNGTCFEARSTPVHFMMTSNHKVPSIEISRLLPPEKTARPEPFHLTSPLSGGRAPDFDNPNLNGFASSEPDEDTPHVMISLALEDDQRLDINAWEQWLNAFPSLAKHVKVQGVFKSHSTLMLVSVPVMIWDLLPEDPAVSFVAFIRSNNLAMPRRQSLQRQPIRASCALGQQGGESENSDSTSIATGATGTTLAATENFRCAPSYAPPPRVTYVPVHARSLSLSQPVIPGNPTTPLSSSPGSHQELVRPVRSTTSLHSMSRQATDPSMSTGPMISRQMILNHTQTTRRTNLGENLPELKKFAPHVEKRLEEYYQEDPMPSDAHSAFIASNLGIELLHFEIWLHHRRESDPIPSKLATMRPGDAQAEPSAGARMILPAHLDSLLEFASAGNALLFDLRSASEYEKSHIFGAIHLRAPRHFLAAASLDLIGRSIPQDSGRDQLSQWRAAKCLVFYGRGLESTWECPAADILAQKMRAYGWAGQCFILRGHYRDFSQSFGKYIVGMQMTREARDWLRSLASSSPVTGADVERREQRYSSWLARLDKDHQARPPSTSPSQTPERREAFESQERDLEKELKRRCDSLFESQERDLETELKRRCDSLSESQKRDLEKGLRTRCDSLSESQKRDLEKGAQDTLTRCDFLFGNARDGEVGSGGVDHFDAKAAMVEYLDRGLEELRGATHQAPAAYAPGHSKTASESHLEGYPGQRTHDQDLDSDYVEVREPDGSTPAVSPPGIALPERSTTGDTGGGGGGGGGLLNKMFRR</sequence>
<name>A0A168BGM5_9HYPO</name>
<dbReference type="AlphaFoldDB" id="A0A168BGM5"/>
<comment type="caution">
    <text evidence="3">The sequence shown here is derived from an EMBL/GenBank/DDBJ whole genome shotgun (WGS) entry which is preliminary data.</text>
</comment>
<accession>A0A168BGM5</accession>
<dbReference type="InterPro" id="IPR036873">
    <property type="entry name" value="Rhodanese-like_dom_sf"/>
</dbReference>
<dbReference type="InterPro" id="IPR001763">
    <property type="entry name" value="Rhodanese-like_dom"/>
</dbReference>